<keyword evidence="1" id="KW-1133">Transmembrane helix</keyword>
<sequence length="104" mass="11031">MAAALLPLSLCALLPNLAPGNAPLGAPAALARPLAPLRLGTPLMRGWNDPWEDGLRTQREKLQQTETDFDAYMAGTDQENNKVLALMSGGLLLFVLACIYGAIA</sequence>
<evidence type="ECO:0000256" key="1">
    <source>
        <dbReference type="SAM" id="Phobius"/>
    </source>
</evidence>
<dbReference type="AlphaFoldDB" id="A0AB34IID1"/>
<feature type="transmembrane region" description="Helical" evidence="1">
    <location>
        <begin position="83"/>
        <end position="103"/>
    </location>
</feature>
<reference evidence="3 4" key="1">
    <citation type="journal article" date="2024" name="Science">
        <title>Giant polyketide synthase enzymes in the biosynthesis of giant marine polyether toxins.</title>
        <authorList>
            <person name="Fallon T.R."/>
            <person name="Shende V.V."/>
            <person name="Wierzbicki I.H."/>
            <person name="Pendleton A.L."/>
            <person name="Watervoot N.F."/>
            <person name="Auber R.P."/>
            <person name="Gonzalez D.J."/>
            <person name="Wisecaver J.H."/>
            <person name="Moore B.S."/>
        </authorList>
    </citation>
    <scope>NUCLEOTIDE SEQUENCE [LARGE SCALE GENOMIC DNA]</scope>
    <source>
        <strain evidence="3 4">12B1</strain>
    </source>
</reference>
<accession>A0AB34IID1</accession>
<organism evidence="3 4">
    <name type="scientific">Prymnesium parvum</name>
    <name type="common">Toxic golden alga</name>
    <dbReference type="NCBI Taxonomy" id="97485"/>
    <lineage>
        <taxon>Eukaryota</taxon>
        <taxon>Haptista</taxon>
        <taxon>Haptophyta</taxon>
        <taxon>Prymnesiophyceae</taxon>
        <taxon>Prymnesiales</taxon>
        <taxon>Prymnesiaceae</taxon>
        <taxon>Prymnesium</taxon>
    </lineage>
</organism>
<feature type="signal peptide" evidence="2">
    <location>
        <begin position="1"/>
        <end position="20"/>
    </location>
</feature>
<name>A0AB34IID1_PRYPA</name>
<proteinExistence type="predicted"/>
<dbReference type="EMBL" id="JBGBPQ010000025">
    <property type="protein sequence ID" value="KAL1499630.1"/>
    <property type="molecule type" value="Genomic_DNA"/>
</dbReference>
<gene>
    <name evidence="3" type="ORF">AB1Y20_011829</name>
</gene>
<keyword evidence="2" id="KW-0732">Signal</keyword>
<evidence type="ECO:0000313" key="3">
    <source>
        <dbReference type="EMBL" id="KAL1499630.1"/>
    </source>
</evidence>
<dbReference type="Proteomes" id="UP001515480">
    <property type="component" value="Unassembled WGS sequence"/>
</dbReference>
<evidence type="ECO:0000256" key="2">
    <source>
        <dbReference type="SAM" id="SignalP"/>
    </source>
</evidence>
<protein>
    <submittedName>
        <fullName evidence="3">Uncharacterized protein</fullName>
    </submittedName>
</protein>
<feature type="chain" id="PRO_5044289427" evidence="2">
    <location>
        <begin position="21"/>
        <end position="104"/>
    </location>
</feature>
<keyword evidence="1" id="KW-0812">Transmembrane</keyword>
<keyword evidence="1" id="KW-0472">Membrane</keyword>
<keyword evidence="4" id="KW-1185">Reference proteome</keyword>
<comment type="caution">
    <text evidence="3">The sequence shown here is derived from an EMBL/GenBank/DDBJ whole genome shotgun (WGS) entry which is preliminary data.</text>
</comment>
<evidence type="ECO:0000313" key="4">
    <source>
        <dbReference type="Proteomes" id="UP001515480"/>
    </source>
</evidence>